<reference evidence="2" key="1">
    <citation type="submission" date="2022-11" db="EMBL/GenBank/DDBJ databases">
        <title>Complete genome sequence of Methanogenium organophilum DSM 3596.</title>
        <authorList>
            <person name="Chen S.-C."/>
            <person name="Lai S.-J."/>
            <person name="You Y.-T."/>
        </authorList>
    </citation>
    <scope>NUCLEOTIDE SEQUENCE</scope>
    <source>
        <strain evidence="2">DSM 3596</strain>
    </source>
</reference>
<dbReference type="Proteomes" id="UP001163096">
    <property type="component" value="Chromosome"/>
</dbReference>
<accession>A0A9X9S6H2</accession>
<dbReference type="GeneID" id="76835844"/>
<organism evidence="2 3">
    <name type="scientific">Methanogenium organophilum</name>
    <dbReference type="NCBI Taxonomy" id="2199"/>
    <lineage>
        <taxon>Archaea</taxon>
        <taxon>Methanobacteriati</taxon>
        <taxon>Methanobacteriota</taxon>
        <taxon>Stenosarchaea group</taxon>
        <taxon>Methanomicrobia</taxon>
        <taxon>Methanomicrobiales</taxon>
        <taxon>Methanomicrobiaceae</taxon>
        <taxon>Methanogenium</taxon>
    </lineage>
</organism>
<dbReference type="PANTHER" id="PTHR43794">
    <property type="entry name" value="AMINOHYDROLASE SSNA-RELATED"/>
    <property type="match status" value="1"/>
</dbReference>
<dbReference type="InterPro" id="IPR032466">
    <property type="entry name" value="Metal_Hydrolase"/>
</dbReference>
<keyword evidence="3" id="KW-1185">Reference proteome</keyword>
<dbReference type="InterPro" id="IPR006680">
    <property type="entry name" value="Amidohydro-rel"/>
</dbReference>
<dbReference type="Gene3D" id="3.20.20.140">
    <property type="entry name" value="Metal-dependent hydrolases"/>
    <property type="match status" value="1"/>
</dbReference>
<evidence type="ECO:0000259" key="1">
    <source>
        <dbReference type="Pfam" id="PF01979"/>
    </source>
</evidence>
<feature type="domain" description="Amidohydrolase-related" evidence="1">
    <location>
        <begin position="33"/>
        <end position="295"/>
    </location>
</feature>
<dbReference type="GO" id="GO:0016787">
    <property type="term" value="F:hydrolase activity"/>
    <property type="evidence" value="ECO:0007669"/>
    <property type="project" value="InterPro"/>
</dbReference>
<name>A0A9X9S6H2_METOG</name>
<dbReference type="EMBL" id="CP113361">
    <property type="protein sequence ID" value="WAI02613.1"/>
    <property type="molecule type" value="Genomic_DNA"/>
</dbReference>
<dbReference type="PANTHER" id="PTHR43794:SF5">
    <property type="entry name" value="CHLOROHYDROLASE FAMILY PROTEIN"/>
    <property type="match status" value="1"/>
</dbReference>
<dbReference type="AlphaFoldDB" id="A0A9X9S6H2"/>
<sequence>MGDDFEERNVRIIVTNGVITNIEEISRTPDIWIFPGFFNAHTHLGDTIAMDIDANGPIGQLVAPPDGLKHRLLRAATPAMCVEAMNASIRTMADTGTYGFADFREGGVEGARYLQEANAECSLDSAVFGRDGGEKISDGLGVSSTRHYGEGLTKIIEESRADGRIIAFHAGEKDAMDVDSALAFDPDMLIHCTHATSKQIRTIADAGIPVVICPRSNWKLGVTSSGKNPPVHEMIDAGIELWLGTDNVMFVQPDMSAEMSFCHYVYGIDAQTIMKMAVGGAHILDMNYGIHEQNTARFNRYNTARLNAKFSKNILNTIINRLNPLGLEGSLLN</sequence>
<evidence type="ECO:0000313" key="3">
    <source>
        <dbReference type="Proteomes" id="UP001163096"/>
    </source>
</evidence>
<dbReference type="SUPFAM" id="SSF51556">
    <property type="entry name" value="Metallo-dependent hydrolases"/>
    <property type="match status" value="1"/>
</dbReference>
<dbReference type="Pfam" id="PF01979">
    <property type="entry name" value="Amidohydro_1"/>
    <property type="match status" value="1"/>
</dbReference>
<dbReference type="KEGG" id="mou:OU421_12040"/>
<dbReference type="RefSeq" id="WP_268187919.1">
    <property type="nucleotide sequence ID" value="NZ_CP113361.1"/>
</dbReference>
<evidence type="ECO:0000313" key="2">
    <source>
        <dbReference type="EMBL" id="WAI02613.1"/>
    </source>
</evidence>
<protein>
    <submittedName>
        <fullName evidence="2">Amidohydrolase family protein</fullName>
    </submittedName>
</protein>
<dbReference type="InterPro" id="IPR050287">
    <property type="entry name" value="MTA/SAH_deaminase"/>
</dbReference>
<gene>
    <name evidence="2" type="ORF">OU421_12040</name>
</gene>
<proteinExistence type="predicted"/>